<evidence type="ECO:0000256" key="10">
    <source>
        <dbReference type="HAMAP-Rule" id="MF_01102"/>
    </source>
</evidence>
<dbReference type="NCBIfam" id="NF002481">
    <property type="entry name" value="PRK01747.1-2"/>
    <property type="match status" value="1"/>
</dbReference>
<evidence type="ECO:0000256" key="6">
    <source>
        <dbReference type="ARBA" id="ARBA00022694"/>
    </source>
</evidence>
<evidence type="ECO:0000256" key="11">
    <source>
        <dbReference type="SAM" id="MobiDB-lite"/>
    </source>
</evidence>
<dbReference type="Gene3D" id="3.30.9.10">
    <property type="entry name" value="D-Amino Acid Oxidase, subunit A, domain 2"/>
    <property type="match status" value="1"/>
</dbReference>
<dbReference type="NCBIfam" id="TIGR03197">
    <property type="entry name" value="MnmC_Cterm"/>
    <property type="match status" value="1"/>
</dbReference>
<evidence type="ECO:0000313" key="14">
    <source>
        <dbReference type="EMBL" id="TGK39235.1"/>
    </source>
</evidence>
<comment type="cofactor">
    <cofactor evidence="10">
        <name>FAD</name>
        <dbReference type="ChEBI" id="CHEBI:57692"/>
    </cofactor>
</comment>
<keyword evidence="5 10" id="KW-0949">S-adenosyl-L-methionine</keyword>
<dbReference type="Pfam" id="PF01266">
    <property type="entry name" value="DAO"/>
    <property type="match status" value="1"/>
</dbReference>
<dbReference type="GO" id="GO:0002097">
    <property type="term" value="P:tRNA wobble base modification"/>
    <property type="evidence" value="ECO:0007669"/>
    <property type="project" value="UniProtKB-UniRule"/>
</dbReference>
<dbReference type="EC" id="1.5.-.-" evidence="10"/>
<dbReference type="EMBL" id="RQFA01000005">
    <property type="protein sequence ID" value="TGK39235.1"/>
    <property type="molecule type" value="Genomic_DNA"/>
</dbReference>
<keyword evidence="8 10" id="KW-0560">Oxidoreductase</keyword>
<dbReference type="PANTHER" id="PTHR13847">
    <property type="entry name" value="SARCOSINE DEHYDROGENASE-RELATED"/>
    <property type="match status" value="1"/>
</dbReference>
<comment type="subcellular location">
    <subcellularLocation>
        <location evidence="10">Cytoplasm</location>
    </subcellularLocation>
</comment>
<dbReference type="SUPFAM" id="SSF53335">
    <property type="entry name" value="S-adenosyl-L-methionine-dependent methyltransferases"/>
    <property type="match status" value="1"/>
</dbReference>
<dbReference type="Proteomes" id="UP000298277">
    <property type="component" value="Unassembled WGS sequence"/>
</dbReference>
<keyword evidence="2 10" id="KW-0489">Methyltransferase</keyword>
<keyword evidence="7 10" id="KW-0274">FAD</keyword>
<comment type="function">
    <text evidence="10">Catalyzes the last two steps in the biosynthesis of 5-methylaminomethyl-2-thiouridine (mnm(5)s(2)U) at the wobble position (U34) in tRNA. Catalyzes the FAD-dependent demodification of cmnm(5)s(2)U34 to nm(5)s(2)U34, followed by the transfer of a methyl group from S-adenosyl-L-methionine to nm(5)s(2)U34, to form mnm(5)s(2)U34.</text>
</comment>
<dbReference type="OrthoDB" id="9786494at2"/>
<feature type="region of interest" description="tRNA (mnm(5)s(2)U34)-methyltransferase" evidence="10">
    <location>
        <begin position="1"/>
        <end position="227"/>
    </location>
</feature>
<dbReference type="InterPro" id="IPR029063">
    <property type="entry name" value="SAM-dependent_MTases_sf"/>
</dbReference>
<dbReference type="SUPFAM" id="SSF54373">
    <property type="entry name" value="FAD-linked reductases, C-terminal domain"/>
    <property type="match status" value="1"/>
</dbReference>
<dbReference type="EC" id="2.1.1.61" evidence="10"/>
<comment type="caution">
    <text evidence="14">The sequence shown here is derived from an EMBL/GenBank/DDBJ whole genome shotgun (WGS) entry which is preliminary data.</text>
</comment>
<dbReference type="AlphaFoldDB" id="A0A5F1YG48"/>
<evidence type="ECO:0000259" key="12">
    <source>
        <dbReference type="Pfam" id="PF01266"/>
    </source>
</evidence>
<gene>
    <name evidence="10 14" type="primary">mnmC</name>
    <name evidence="14" type="ORF">EHQ17_00260</name>
</gene>
<dbReference type="InterPro" id="IPR047785">
    <property type="entry name" value="tRNA_MNMC2"/>
</dbReference>
<feature type="region of interest" description="FAD-dependent cmnm(5)s(2)U34 oxidoreductase" evidence="10">
    <location>
        <begin position="263"/>
        <end position="671"/>
    </location>
</feature>
<feature type="domain" description="FAD dependent oxidoreductase" evidence="12">
    <location>
        <begin position="260"/>
        <end position="626"/>
    </location>
</feature>
<dbReference type="HAMAP" id="MF_01102">
    <property type="entry name" value="MnmC"/>
    <property type="match status" value="1"/>
</dbReference>
<evidence type="ECO:0000313" key="15">
    <source>
        <dbReference type="Proteomes" id="UP000298277"/>
    </source>
</evidence>
<keyword evidence="3 10" id="KW-0285">Flavoprotein</keyword>
<organism evidence="14 15">
    <name type="scientific">Leptospira gomenensis</name>
    <dbReference type="NCBI Taxonomy" id="2484974"/>
    <lineage>
        <taxon>Bacteria</taxon>
        <taxon>Pseudomonadati</taxon>
        <taxon>Spirochaetota</taxon>
        <taxon>Spirochaetia</taxon>
        <taxon>Leptospirales</taxon>
        <taxon>Leptospiraceae</taxon>
        <taxon>Leptospira</taxon>
    </lineage>
</organism>
<evidence type="ECO:0000256" key="8">
    <source>
        <dbReference type="ARBA" id="ARBA00023002"/>
    </source>
</evidence>
<comment type="similarity">
    <text evidence="10">In the C-terminal section; belongs to the DAO family.</text>
</comment>
<evidence type="ECO:0000256" key="1">
    <source>
        <dbReference type="ARBA" id="ARBA00022490"/>
    </source>
</evidence>
<evidence type="ECO:0000256" key="9">
    <source>
        <dbReference type="ARBA" id="ARBA00023268"/>
    </source>
</evidence>
<dbReference type="GO" id="GO:0016645">
    <property type="term" value="F:oxidoreductase activity, acting on the CH-NH group of donors"/>
    <property type="evidence" value="ECO:0007669"/>
    <property type="project" value="InterPro"/>
</dbReference>
<keyword evidence="1 10" id="KW-0963">Cytoplasm</keyword>
<evidence type="ECO:0000256" key="3">
    <source>
        <dbReference type="ARBA" id="ARBA00022630"/>
    </source>
</evidence>
<sequence>MLSWKENGTPVSEEFDDIYFSPEDGLSETKHVFVEGNKLRERWKNPEKKRYFSVLELGFGTGLNFFATWKEYADEERDFELHYVSVEKFPIKKEEIEKAVSVFPELGPFLSEFVLVYRNLLPGINRFTFADGKVRFSLFYADAADALDEISGTFDVIYLDGFAPSKNPEMWSETLLRKLGPVSRNGTTFATFTVARSVRDSMTSAGFIPEKKPGFGRKREMLTGTFAPNGETDADVDPSSSPDKKPWCRRDSLPTKAHNVAIVGAGIAGSALAYSLAQRGISVVLLDPNGIAGGASGIPGAVSHPHPTKYPSPISLFTLRAFAYAVRFLTGFASPEQFSPVGVFHGVTEEMDSERLRNSIRTHSLTEGIAFWSETGVPQTHPDRVSPTQEGVFYPEGFWSQPGSLAQKAVQRNGIRFLREKAASIKPEDQGWELTLSESDEKVHANSVIFCNSYSINELLYPILGEEFLPIRKVRGQLIRLREPPASPTIRNILCAEHYLTPSIDGAHILGSTFDEFDLNPKPRKEDTDRLLAYVLEKYPAMNWSEQNVVSEVVGFRAQTPDRFPVIGPVFDPKRFRKEYSGIDLHKNRDKTYPSLKTIPGLYVFGGLGSRGIIGSFLGAEILASLILDEPAPVEKSLLEALHPGRFLYRKIRKVSETEKLSYETDKNLER</sequence>
<keyword evidence="6 10" id="KW-0819">tRNA processing</keyword>
<dbReference type="NCBIfam" id="NF033855">
    <property type="entry name" value="tRNA_MNMC2"/>
    <property type="match status" value="1"/>
</dbReference>
<keyword evidence="9 10" id="KW-0511">Multifunctional enzyme</keyword>
<dbReference type="Gene3D" id="3.40.50.150">
    <property type="entry name" value="Vaccinia Virus protein VP39"/>
    <property type="match status" value="1"/>
</dbReference>
<dbReference type="InterPro" id="IPR008471">
    <property type="entry name" value="MnmC-like_methylTransf"/>
</dbReference>
<dbReference type="InterPro" id="IPR006076">
    <property type="entry name" value="FAD-dep_OxRdtase"/>
</dbReference>
<feature type="region of interest" description="Disordered" evidence="11">
    <location>
        <begin position="226"/>
        <end position="247"/>
    </location>
</feature>
<dbReference type="InterPro" id="IPR023032">
    <property type="entry name" value="tRNA_MAMT_biosynth_bifunc_MnmC"/>
</dbReference>
<accession>A0A5F1YG48</accession>
<name>A0A5F1YG48_9LEPT</name>
<dbReference type="GO" id="GO:0005737">
    <property type="term" value="C:cytoplasm"/>
    <property type="evidence" value="ECO:0007669"/>
    <property type="project" value="UniProtKB-SubCell"/>
</dbReference>
<dbReference type="InterPro" id="IPR017610">
    <property type="entry name" value="tRNA_S-uridine_synth_MnmC_C"/>
</dbReference>
<proteinExistence type="inferred from homology"/>
<feature type="domain" description="MnmC-like methyltransferase" evidence="13">
    <location>
        <begin position="111"/>
        <end position="225"/>
    </location>
</feature>
<dbReference type="GO" id="GO:0004808">
    <property type="term" value="F:tRNA (5-methylaminomethyl-2-thiouridylate)(34)-methyltransferase activity"/>
    <property type="evidence" value="ECO:0007669"/>
    <property type="project" value="UniProtKB-EC"/>
</dbReference>
<evidence type="ECO:0000256" key="5">
    <source>
        <dbReference type="ARBA" id="ARBA00022691"/>
    </source>
</evidence>
<dbReference type="GO" id="GO:0050660">
    <property type="term" value="F:flavin adenine dinucleotide binding"/>
    <property type="evidence" value="ECO:0007669"/>
    <property type="project" value="UniProtKB-UniRule"/>
</dbReference>
<dbReference type="RefSeq" id="WP_135595665.1">
    <property type="nucleotide sequence ID" value="NZ_RQEZ01000024.1"/>
</dbReference>
<reference evidence="14" key="1">
    <citation type="journal article" date="2019" name="PLoS Negl. Trop. Dis.">
        <title>Revisiting the worldwide diversity of Leptospira species in the environment.</title>
        <authorList>
            <person name="Vincent A.T."/>
            <person name="Schiettekatte O."/>
            <person name="Bourhy P."/>
            <person name="Veyrier F.J."/>
            <person name="Picardeau M."/>
        </authorList>
    </citation>
    <scope>NUCLEOTIDE SEQUENCE [LARGE SCALE GENOMIC DNA]</scope>
    <source>
        <strain evidence="14">201800299</strain>
    </source>
</reference>
<keyword evidence="4 10" id="KW-0808">Transferase</keyword>
<evidence type="ECO:0000256" key="2">
    <source>
        <dbReference type="ARBA" id="ARBA00022603"/>
    </source>
</evidence>
<comment type="similarity">
    <text evidence="10">In the N-terminal section; belongs to the methyltransferase superfamily. tRNA (mnm(5)s(2)U34)-methyltransferase family.</text>
</comment>
<dbReference type="PANTHER" id="PTHR13847:SF283">
    <property type="entry name" value="TRNA 5-METHYLAMINOMETHYL-2-THIOURIDINE BIOSYNTHESIS BIFUNCTIONAL PROTEIN MNMC"/>
    <property type="match status" value="1"/>
</dbReference>
<dbReference type="InterPro" id="IPR036188">
    <property type="entry name" value="FAD/NAD-bd_sf"/>
</dbReference>
<evidence type="ECO:0000256" key="7">
    <source>
        <dbReference type="ARBA" id="ARBA00022827"/>
    </source>
</evidence>
<evidence type="ECO:0000259" key="13">
    <source>
        <dbReference type="Pfam" id="PF05430"/>
    </source>
</evidence>
<dbReference type="GO" id="GO:0032259">
    <property type="term" value="P:methylation"/>
    <property type="evidence" value="ECO:0007669"/>
    <property type="project" value="UniProtKB-KW"/>
</dbReference>
<keyword evidence="15" id="KW-1185">Reference proteome</keyword>
<dbReference type="SUPFAM" id="SSF51905">
    <property type="entry name" value="FAD/NAD(P)-binding domain"/>
    <property type="match status" value="1"/>
</dbReference>
<comment type="catalytic activity">
    <reaction evidence="10">
        <text>5-aminomethyl-2-thiouridine(34) in tRNA + S-adenosyl-L-methionine = 5-methylaminomethyl-2-thiouridine(34) in tRNA + S-adenosyl-L-homocysteine + H(+)</text>
        <dbReference type="Rhea" id="RHEA:19569"/>
        <dbReference type="Rhea" id="RHEA-COMP:10195"/>
        <dbReference type="Rhea" id="RHEA-COMP:10197"/>
        <dbReference type="ChEBI" id="CHEBI:15378"/>
        <dbReference type="ChEBI" id="CHEBI:57856"/>
        <dbReference type="ChEBI" id="CHEBI:59789"/>
        <dbReference type="ChEBI" id="CHEBI:74454"/>
        <dbReference type="ChEBI" id="CHEBI:74455"/>
        <dbReference type="EC" id="2.1.1.61"/>
    </reaction>
</comment>
<evidence type="ECO:0000256" key="4">
    <source>
        <dbReference type="ARBA" id="ARBA00022679"/>
    </source>
</evidence>
<dbReference type="Gene3D" id="3.50.50.60">
    <property type="entry name" value="FAD/NAD(P)-binding domain"/>
    <property type="match status" value="1"/>
</dbReference>
<dbReference type="Pfam" id="PF05430">
    <property type="entry name" value="Methyltransf_30"/>
    <property type="match status" value="1"/>
</dbReference>
<protein>
    <recommendedName>
        <fullName evidence="10">tRNA 5-methylaminomethyl-2-thiouridine biosynthesis bifunctional protein MnmC</fullName>
        <shortName evidence="10">tRNA mnm(5)s(2)U biosynthesis bifunctional protein</shortName>
    </recommendedName>
    <domain>
        <recommendedName>
            <fullName evidence="10">tRNA (mnm(5)s(2)U34)-methyltransferase</fullName>
            <ecNumber evidence="10">2.1.1.61</ecNumber>
        </recommendedName>
    </domain>
    <domain>
        <recommendedName>
            <fullName evidence="10">FAD-dependent cmnm(5)s(2)U34 oxidoreductase</fullName>
            <ecNumber evidence="10">1.5.-.-</ecNumber>
        </recommendedName>
    </domain>
</protein>